<evidence type="ECO:0000256" key="9">
    <source>
        <dbReference type="PIRSR" id="PIRSR000439-1"/>
    </source>
</evidence>
<keyword evidence="13" id="KW-1185">Reference proteome</keyword>
<proteinExistence type="inferred from homology"/>
<dbReference type="EMBL" id="AAZO01000531">
    <property type="status" value="NOT_ANNOTATED_CDS"/>
    <property type="molecule type" value="Genomic_DNA"/>
</dbReference>
<dbReference type="CTD" id="8232707"/>
<evidence type="ECO:0000256" key="1">
    <source>
        <dbReference type="ARBA" id="ARBA00004477"/>
    </source>
</evidence>
<dbReference type="STRING" id="121224.E0VAV4"/>
<evidence type="ECO:0000256" key="7">
    <source>
        <dbReference type="ARBA" id="ARBA00023136"/>
    </source>
</evidence>
<dbReference type="InterPro" id="IPR004299">
    <property type="entry name" value="MBOAT_fam"/>
</dbReference>
<keyword evidence="8 11" id="KW-0012">Acyltransferase</keyword>
<accession>E0VAV4</accession>
<dbReference type="GeneID" id="8232707"/>
<feature type="transmembrane region" description="Helical" evidence="10">
    <location>
        <begin position="270"/>
        <end position="288"/>
    </location>
</feature>
<keyword evidence="6 10" id="KW-1133">Transmembrane helix</keyword>
<dbReference type="HOGENOM" id="CLU_031845_0_0_1"/>
<dbReference type="Proteomes" id="UP000009046">
    <property type="component" value="Unassembled WGS sequence"/>
</dbReference>
<evidence type="ECO:0000256" key="6">
    <source>
        <dbReference type="ARBA" id="ARBA00022989"/>
    </source>
</evidence>
<reference evidence="12" key="3">
    <citation type="submission" date="2021-02" db="UniProtKB">
        <authorList>
            <consortium name="EnsemblMetazoa"/>
        </authorList>
    </citation>
    <scope>IDENTIFICATION</scope>
    <source>
        <strain evidence="12">USDA</strain>
    </source>
</reference>
<gene>
    <name evidence="12" type="primary">8232707</name>
    <name evidence="11" type="ORF">Phum_PHUM045410</name>
</gene>
<reference evidence="11" key="1">
    <citation type="submission" date="2007-04" db="EMBL/GenBank/DDBJ databases">
        <title>Annotation of Pediculus humanus corporis strain USDA.</title>
        <authorList>
            <person name="Kirkness E."/>
            <person name="Hannick L."/>
            <person name="Hass B."/>
            <person name="Bruggner R."/>
            <person name="Lawson D."/>
            <person name="Bidwell S."/>
            <person name="Joardar V."/>
            <person name="Caler E."/>
            <person name="Walenz B."/>
            <person name="Inman J."/>
            <person name="Schobel S."/>
            <person name="Galinsky K."/>
            <person name="Amedeo P."/>
            <person name="Strausberg R."/>
        </authorList>
    </citation>
    <scope>NUCLEOTIDE SEQUENCE</scope>
    <source>
        <strain evidence="11">USDA</strain>
    </source>
</reference>
<feature type="transmembrane region" description="Helical" evidence="10">
    <location>
        <begin position="241"/>
        <end position="258"/>
    </location>
</feature>
<dbReference type="GO" id="GO:0004772">
    <property type="term" value="F:sterol O-acyltransferase activity"/>
    <property type="evidence" value="ECO:0007669"/>
    <property type="project" value="UniProtKB-EC"/>
</dbReference>
<feature type="transmembrane region" description="Helical" evidence="10">
    <location>
        <begin position="97"/>
        <end position="116"/>
    </location>
</feature>
<feature type="transmembrane region" description="Helical" evidence="10">
    <location>
        <begin position="30"/>
        <end position="53"/>
    </location>
</feature>
<feature type="active site" evidence="9">
    <location>
        <position position="229"/>
    </location>
</feature>
<dbReference type="EC" id="2.3.1.26" evidence="11"/>
<evidence type="ECO:0000256" key="4">
    <source>
        <dbReference type="ARBA" id="ARBA00022692"/>
    </source>
</evidence>
<dbReference type="EMBL" id="DS235016">
    <property type="protein sequence ID" value="EEB10510.1"/>
    <property type="molecule type" value="Genomic_DNA"/>
</dbReference>
<name>E0VAV4_PEDHC</name>
<keyword evidence="3 11" id="KW-0808">Transferase</keyword>
<organism>
    <name type="scientific">Pediculus humanus subsp. corporis</name>
    <name type="common">Body louse</name>
    <dbReference type="NCBI Taxonomy" id="121224"/>
    <lineage>
        <taxon>Eukaryota</taxon>
        <taxon>Metazoa</taxon>
        <taxon>Ecdysozoa</taxon>
        <taxon>Arthropoda</taxon>
        <taxon>Hexapoda</taxon>
        <taxon>Insecta</taxon>
        <taxon>Pterygota</taxon>
        <taxon>Neoptera</taxon>
        <taxon>Paraneoptera</taxon>
        <taxon>Psocodea</taxon>
        <taxon>Troctomorpha</taxon>
        <taxon>Phthiraptera</taxon>
        <taxon>Anoplura</taxon>
        <taxon>Pediculidae</taxon>
        <taxon>Pediculus</taxon>
    </lineage>
</organism>
<sequence>MQIATFLIYFVFKYWANNRKRITKPGYRKMWDLMFFLSITFYNILFLIIPAYVIMHERLAIAISFSLLMEQIRFIMKTYSFVRTNSKIRWKIVMKHFIEIIAVIFYLSFIWENYLIPSVKNFGKIKITTEELLIIFFNNNVPCVFVFLCGFYSFLHSWMNAFAEILRFADRMFYQDWWNSSSFAEYYKTWNVVVHDWLYAFVYKDGTENLTKKKTVSTWMVFIISALFHEYILAFTFKFCYPVLFIVFGIIGTCLVFIPKKRESVIGNMLLWLGIFLGTGCCGSLYMLEYYARINCPQLINSPIKDFFTPRSWTCSHSGTS</sequence>
<keyword evidence="7 10" id="KW-0472">Membrane</keyword>
<evidence type="ECO:0000313" key="12">
    <source>
        <dbReference type="EnsemblMetazoa" id="PHUM045410-PA"/>
    </source>
</evidence>
<dbReference type="GO" id="GO:0005789">
    <property type="term" value="C:endoplasmic reticulum membrane"/>
    <property type="evidence" value="ECO:0007669"/>
    <property type="project" value="UniProtKB-SubCell"/>
</dbReference>
<protein>
    <submittedName>
        <fullName evidence="11 12">Sterol O-acyltransferase, putative</fullName>
        <ecNumber evidence="11">2.3.1.26</ecNumber>
    </submittedName>
</protein>
<comment type="similarity">
    <text evidence="2">Belongs to the membrane-bound acyltransferase family. Sterol o-acyltransferase subfamily.</text>
</comment>
<feature type="transmembrane region" description="Helical" evidence="10">
    <location>
        <begin position="59"/>
        <end position="76"/>
    </location>
</feature>
<dbReference type="VEuPathDB" id="VectorBase:PHUM045410"/>
<feature type="transmembrane region" description="Helical" evidence="10">
    <location>
        <begin position="216"/>
        <end position="235"/>
    </location>
</feature>
<dbReference type="AlphaFoldDB" id="E0VAV4"/>
<evidence type="ECO:0000313" key="11">
    <source>
        <dbReference type="EMBL" id="EEB10510.1"/>
    </source>
</evidence>
<feature type="transmembrane region" description="Helical" evidence="10">
    <location>
        <begin position="136"/>
        <end position="155"/>
    </location>
</feature>
<dbReference type="RefSeq" id="XP_002423248.1">
    <property type="nucleotide sequence ID" value="XM_002423203.1"/>
</dbReference>
<evidence type="ECO:0000256" key="5">
    <source>
        <dbReference type="ARBA" id="ARBA00022824"/>
    </source>
</evidence>
<dbReference type="InParanoid" id="E0VAV4"/>
<dbReference type="EnsemblMetazoa" id="PHUM045410-RA">
    <property type="protein sequence ID" value="PHUM045410-PA"/>
    <property type="gene ID" value="PHUM045410"/>
</dbReference>
<evidence type="ECO:0000256" key="8">
    <source>
        <dbReference type="ARBA" id="ARBA00023315"/>
    </source>
</evidence>
<evidence type="ECO:0000256" key="2">
    <source>
        <dbReference type="ARBA" id="ARBA00009010"/>
    </source>
</evidence>
<dbReference type="FunCoup" id="E0VAV4">
    <property type="interactions" value="250"/>
</dbReference>
<dbReference type="eggNOG" id="KOG0380">
    <property type="taxonomic scope" value="Eukaryota"/>
</dbReference>
<evidence type="ECO:0000313" key="13">
    <source>
        <dbReference type="Proteomes" id="UP000009046"/>
    </source>
</evidence>
<dbReference type="PANTHER" id="PTHR10408">
    <property type="entry name" value="STEROL O-ACYLTRANSFERASE"/>
    <property type="match status" value="1"/>
</dbReference>
<dbReference type="Pfam" id="PF03062">
    <property type="entry name" value="MBOAT"/>
    <property type="match status" value="1"/>
</dbReference>
<comment type="subcellular location">
    <subcellularLocation>
        <location evidence="1">Endoplasmic reticulum membrane</location>
        <topology evidence="1">Multi-pass membrane protein</topology>
    </subcellularLocation>
</comment>
<dbReference type="KEGG" id="phu:Phum_PHUM045410"/>
<dbReference type="PANTHER" id="PTHR10408:SF8">
    <property type="entry name" value="O-ACYLTRANSFERASE"/>
    <property type="match status" value="1"/>
</dbReference>
<dbReference type="OrthoDB" id="10039049at2759"/>
<reference evidence="11" key="2">
    <citation type="submission" date="2007-04" db="EMBL/GenBank/DDBJ databases">
        <title>The genome of the human body louse.</title>
        <authorList>
            <consortium name="The Human Body Louse Genome Consortium"/>
            <person name="Kirkness E."/>
            <person name="Walenz B."/>
            <person name="Hass B."/>
            <person name="Bruggner R."/>
            <person name="Strausberg R."/>
        </authorList>
    </citation>
    <scope>NUCLEOTIDE SEQUENCE</scope>
    <source>
        <strain evidence="11">USDA</strain>
    </source>
</reference>
<keyword evidence="4 10" id="KW-0812">Transmembrane</keyword>
<evidence type="ECO:0000256" key="10">
    <source>
        <dbReference type="SAM" id="Phobius"/>
    </source>
</evidence>
<dbReference type="OMA" id="KINIYQR"/>
<evidence type="ECO:0000256" key="3">
    <source>
        <dbReference type="ARBA" id="ARBA00022679"/>
    </source>
</evidence>
<keyword evidence="5" id="KW-0256">Endoplasmic reticulum</keyword>
<dbReference type="PIRSF" id="PIRSF000439">
    <property type="entry name" value="Oat_ACAT_DAG_ARE"/>
    <property type="match status" value="1"/>
</dbReference>
<dbReference type="InterPro" id="IPR014371">
    <property type="entry name" value="Oat_ACAT_DAG_ARE"/>
</dbReference>